<evidence type="ECO:0000256" key="1">
    <source>
        <dbReference type="SAM" id="MobiDB-lite"/>
    </source>
</evidence>
<evidence type="ECO:0000313" key="2">
    <source>
        <dbReference type="EMBL" id="CAI2369075.1"/>
    </source>
</evidence>
<accession>A0AAD1UQJ1</accession>
<keyword evidence="3" id="KW-1185">Reference proteome</keyword>
<name>A0AAD1UQJ1_EUPCR</name>
<gene>
    <name evidence="2" type="ORF">ECRASSUSDP1_LOCUS10372</name>
</gene>
<dbReference type="EMBL" id="CAMPGE010010228">
    <property type="protein sequence ID" value="CAI2369075.1"/>
    <property type="molecule type" value="Genomic_DNA"/>
</dbReference>
<feature type="compositionally biased region" description="Low complexity" evidence="1">
    <location>
        <begin position="259"/>
        <end position="269"/>
    </location>
</feature>
<organism evidence="2 3">
    <name type="scientific">Euplotes crassus</name>
    <dbReference type="NCBI Taxonomy" id="5936"/>
    <lineage>
        <taxon>Eukaryota</taxon>
        <taxon>Sar</taxon>
        <taxon>Alveolata</taxon>
        <taxon>Ciliophora</taxon>
        <taxon>Intramacronucleata</taxon>
        <taxon>Spirotrichea</taxon>
        <taxon>Hypotrichia</taxon>
        <taxon>Euplotida</taxon>
        <taxon>Euplotidae</taxon>
        <taxon>Moneuplotes</taxon>
    </lineage>
</organism>
<feature type="compositionally biased region" description="Basic residues" evidence="1">
    <location>
        <begin position="43"/>
        <end position="55"/>
    </location>
</feature>
<evidence type="ECO:0000313" key="3">
    <source>
        <dbReference type="Proteomes" id="UP001295684"/>
    </source>
</evidence>
<feature type="compositionally biased region" description="Basic and acidic residues" evidence="1">
    <location>
        <begin position="24"/>
        <end position="42"/>
    </location>
</feature>
<feature type="region of interest" description="Disordered" evidence="1">
    <location>
        <begin position="239"/>
        <end position="270"/>
    </location>
</feature>
<dbReference type="Proteomes" id="UP001295684">
    <property type="component" value="Unassembled WGS sequence"/>
</dbReference>
<sequence length="333" mass="37938">MNAKKSPKSHSLLDQSLEQDLSEDQSKKTIEEEKVPKSEGKNSSKKTSKRKRMSKGVKVSLIPLNSSVKGMMNHLKVSPFINLVFKNSSQGRTTITDVVERLKTKQWDNLLTNSKVVFYKKLSSGKGGYTQLKTDQVIGNENDISIYYKINIISGSDQEKASEESPGNTKKTELGKYYNMEDKEVDSFVKMCSVMVADLVLKEKNVNKRERKRLLKSAQEDYYGKEIVAAQQERSSRICSEVSGPAKDSSNTQKIETGSCSDSESSNSEDSFKLCECCDRRFQAYIKRKEKKEEKQLLNPDEFFFNKYPENLEYSEVSHKAKNNLVMNTLMNQ</sequence>
<protein>
    <submittedName>
        <fullName evidence="2">Uncharacterized protein</fullName>
    </submittedName>
</protein>
<comment type="caution">
    <text evidence="2">The sequence shown here is derived from an EMBL/GenBank/DDBJ whole genome shotgun (WGS) entry which is preliminary data.</text>
</comment>
<proteinExistence type="predicted"/>
<dbReference type="AlphaFoldDB" id="A0AAD1UQJ1"/>
<feature type="compositionally biased region" description="Polar residues" evidence="1">
    <location>
        <begin position="248"/>
        <end position="258"/>
    </location>
</feature>
<feature type="region of interest" description="Disordered" evidence="1">
    <location>
        <begin position="1"/>
        <end position="56"/>
    </location>
</feature>
<reference evidence="2" key="1">
    <citation type="submission" date="2023-07" db="EMBL/GenBank/DDBJ databases">
        <authorList>
            <consortium name="AG Swart"/>
            <person name="Singh M."/>
            <person name="Singh A."/>
            <person name="Seah K."/>
            <person name="Emmerich C."/>
        </authorList>
    </citation>
    <scope>NUCLEOTIDE SEQUENCE</scope>
    <source>
        <strain evidence="2">DP1</strain>
    </source>
</reference>